<evidence type="ECO:0000256" key="3">
    <source>
        <dbReference type="ARBA" id="ARBA00022741"/>
    </source>
</evidence>
<dbReference type="FunFam" id="3.40.50.300:FF:000016">
    <property type="entry name" value="Oligopeptide ABC transporter ATP-binding component"/>
    <property type="match status" value="1"/>
</dbReference>
<protein>
    <submittedName>
        <fullName evidence="6">Putative D,D-dipeptide transport ATP-binding protein DdpF</fullName>
    </submittedName>
</protein>
<dbReference type="GO" id="GO:0016887">
    <property type="term" value="F:ATP hydrolysis activity"/>
    <property type="evidence" value="ECO:0007669"/>
    <property type="project" value="InterPro"/>
</dbReference>
<dbReference type="SMART" id="SM00382">
    <property type="entry name" value="AAA"/>
    <property type="match status" value="1"/>
</dbReference>
<name>A0A251Y319_9MICO</name>
<dbReference type="InterPro" id="IPR003593">
    <property type="entry name" value="AAA+_ATPase"/>
</dbReference>
<feature type="domain" description="ABC transporter" evidence="5">
    <location>
        <begin position="20"/>
        <end position="273"/>
    </location>
</feature>
<dbReference type="AlphaFoldDB" id="A0A251Y319"/>
<organism evidence="6 7">
    <name type="scientific">Clavibacter michiganensis</name>
    <dbReference type="NCBI Taxonomy" id="28447"/>
    <lineage>
        <taxon>Bacteria</taxon>
        <taxon>Bacillati</taxon>
        <taxon>Actinomycetota</taxon>
        <taxon>Actinomycetes</taxon>
        <taxon>Micrococcales</taxon>
        <taxon>Microbacteriaceae</taxon>
        <taxon>Clavibacter</taxon>
    </lineage>
</organism>
<keyword evidence="4 6" id="KW-0067">ATP-binding</keyword>
<dbReference type="InterPro" id="IPR027417">
    <property type="entry name" value="P-loop_NTPase"/>
</dbReference>
<dbReference type="PANTHER" id="PTHR43776:SF7">
    <property type="entry name" value="D,D-DIPEPTIDE TRANSPORT ATP-BINDING PROTEIN DDPF-RELATED"/>
    <property type="match status" value="1"/>
</dbReference>
<gene>
    <name evidence="6" type="primary">ddpF</name>
    <name evidence="6" type="ORF">BFL34_02700</name>
</gene>
<comment type="caution">
    <text evidence="6">The sequence shown here is derived from an EMBL/GenBank/DDBJ whole genome shotgun (WGS) entry which is preliminary data.</text>
</comment>
<dbReference type="NCBIfam" id="TIGR01727">
    <property type="entry name" value="oligo_HPY"/>
    <property type="match status" value="1"/>
</dbReference>
<dbReference type="InterPro" id="IPR017871">
    <property type="entry name" value="ABC_transporter-like_CS"/>
</dbReference>
<evidence type="ECO:0000256" key="1">
    <source>
        <dbReference type="ARBA" id="ARBA00005417"/>
    </source>
</evidence>
<keyword evidence="3" id="KW-0547">Nucleotide-binding</keyword>
<evidence type="ECO:0000259" key="5">
    <source>
        <dbReference type="PROSITE" id="PS50893"/>
    </source>
</evidence>
<reference evidence="6 7" key="1">
    <citation type="submission" date="2016-08" db="EMBL/GenBank/DDBJ databases">
        <title>Genome sequence of Clavibacter michiganensis spp strain CFBP7494.</title>
        <authorList>
            <person name="Thapa S.P."/>
            <person name="Coaker G."/>
            <person name="Jacques M.-A."/>
        </authorList>
    </citation>
    <scope>NUCLEOTIDE SEQUENCE [LARGE SCALE GENOMIC DNA]</scope>
    <source>
        <strain evidence="6">CFBP7494</strain>
    </source>
</reference>
<dbReference type="InterPro" id="IPR013563">
    <property type="entry name" value="Oligopep_ABC_C"/>
</dbReference>
<dbReference type="GO" id="GO:0055085">
    <property type="term" value="P:transmembrane transport"/>
    <property type="evidence" value="ECO:0007669"/>
    <property type="project" value="UniProtKB-ARBA"/>
</dbReference>
<accession>A0A251Y319</accession>
<dbReference type="GO" id="GO:0005524">
    <property type="term" value="F:ATP binding"/>
    <property type="evidence" value="ECO:0007669"/>
    <property type="project" value="UniProtKB-KW"/>
</dbReference>
<comment type="similarity">
    <text evidence="1">Belongs to the ABC transporter superfamily.</text>
</comment>
<dbReference type="InterPro" id="IPR003439">
    <property type="entry name" value="ABC_transporter-like_ATP-bd"/>
</dbReference>
<dbReference type="PROSITE" id="PS50893">
    <property type="entry name" value="ABC_TRANSPORTER_2"/>
    <property type="match status" value="1"/>
</dbReference>
<dbReference type="Proteomes" id="UP000194837">
    <property type="component" value="Unassembled WGS sequence"/>
</dbReference>
<proteinExistence type="inferred from homology"/>
<dbReference type="PROSITE" id="PS00211">
    <property type="entry name" value="ABC_TRANSPORTER_1"/>
    <property type="match status" value="1"/>
</dbReference>
<evidence type="ECO:0000313" key="6">
    <source>
        <dbReference type="EMBL" id="OUE18667.1"/>
    </source>
</evidence>
<dbReference type="Gene3D" id="3.40.50.300">
    <property type="entry name" value="P-loop containing nucleotide triphosphate hydrolases"/>
    <property type="match status" value="1"/>
</dbReference>
<dbReference type="EMBL" id="MDJW01000012">
    <property type="protein sequence ID" value="OUE18667.1"/>
    <property type="molecule type" value="Genomic_DNA"/>
</dbReference>
<dbReference type="CDD" id="cd03257">
    <property type="entry name" value="ABC_NikE_OppD_transporters"/>
    <property type="match status" value="1"/>
</dbReference>
<evidence type="ECO:0000313" key="7">
    <source>
        <dbReference type="Proteomes" id="UP000194837"/>
    </source>
</evidence>
<dbReference type="GO" id="GO:0015833">
    <property type="term" value="P:peptide transport"/>
    <property type="evidence" value="ECO:0007669"/>
    <property type="project" value="InterPro"/>
</dbReference>
<dbReference type="Pfam" id="PF08352">
    <property type="entry name" value="oligo_HPY"/>
    <property type="match status" value="1"/>
</dbReference>
<evidence type="ECO:0000256" key="4">
    <source>
        <dbReference type="ARBA" id="ARBA00022840"/>
    </source>
</evidence>
<dbReference type="Pfam" id="PF00005">
    <property type="entry name" value="ABC_tran"/>
    <property type="match status" value="1"/>
</dbReference>
<sequence>MSAVTAAADIAPAAGEPPVLRVADITKTYRVGGSVLSQITRRSEAGSHLTALDGVDLHLGKGEILALVGESGSGKSTLAKILVGSTAPTSGDVEYHGAPMPARRDREASRRIQMVFQDPYSSLNPRISVGAMLAELLTLHRIVPRREVRAESVRLLNLVGLEEDALDAYPSQFSGGQRQRIAIARALAVRPDILIADEPVSALDVSVQATILELFGRLREELGLSILFVAHNLAVVQHLSQRVAVMYLGRIVEVADTAELFRDPRHPYTRALIDSIPRMSAGSVNAEAVLEGEPPSPFAVPSGCRFHPRCPYAVAACRTTDPALEAVTPGHASACIRARELDAPAGVVTQEQGTA</sequence>
<dbReference type="RefSeq" id="WP_241534547.1">
    <property type="nucleotide sequence ID" value="NZ_MDJW01000012.1"/>
</dbReference>
<dbReference type="SUPFAM" id="SSF52540">
    <property type="entry name" value="P-loop containing nucleoside triphosphate hydrolases"/>
    <property type="match status" value="1"/>
</dbReference>
<keyword evidence="2" id="KW-0813">Transport</keyword>
<dbReference type="InterPro" id="IPR050319">
    <property type="entry name" value="ABC_transp_ATP-bind"/>
</dbReference>
<dbReference type="PANTHER" id="PTHR43776">
    <property type="entry name" value="TRANSPORT ATP-BINDING PROTEIN"/>
    <property type="match status" value="1"/>
</dbReference>
<evidence type="ECO:0000256" key="2">
    <source>
        <dbReference type="ARBA" id="ARBA00022448"/>
    </source>
</evidence>